<evidence type="ECO:0000256" key="4">
    <source>
        <dbReference type="ARBA" id="ARBA00022729"/>
    </source>
</evidence>
<keyword evidence="5" id="KW-1015">Disulfide bond</keyword>
<dbReference type="Proteomes" id="UP000007754">
    <property type="component" value="Unplaced"/>
</dbReference>
<evidence type="ECO:0000256" key="6">
    <source>
        <dbReference type="SAM" id="MobiDB-lite"/>
    </source>
</evidence>
<feature type="region of interest" description="Disordered" evidence="6">
    <location>
        <begin position="48"/>
        <end position="80"/>
    </location>
</feature>
<dbReference type="InParanoid" id="A0A674H9F8"/>
<keyword evidence="3" id="KW-0964">Secreted</keyword>
<keyword evidence="8" id="KW-1185">Reference proteome</keyword>
<feature type="compositionally biased region" description="Pro residues" evidence="6">
    <location>
        <begin position="51"/>
        <end position="69"/>
    </location>
</feature>
<dbReference type="GO" id="GO:0010460">
    <property type="term" value="P:positive regulation of heart rate"/>
    <property type="evidence" value="ECO:0007669"/>
    <property type="project" value="TreeGrafter"/>
</dbReference>
<feature type="compositionally biased region" description="Polar residues" evidence="6">
    <location>
        <begin position="157"/>
        <end position="168"/>
    </location>
</feature>
<dbReference type="InterPro" id="IPR051665">
    <property type="entry name" value="Adrenomedullin-reg_peptide"/>
</dbReference>
<evidence type="ECO:0008006" key="9">
    <source>
        <dbReference type="Google" id="ProtNLM"/>
    </source>
</evidence>
<evidence type="ECO:0000256" key="3">
    <source>
        <dbReference type="ARBA" id="ARBA00022525"/>
    </source>
</evidence>
<comment type="subcellular location">
    <subcellularLocation>
        <location evidence="1">Secreted</location>
    </subcellularLocation>
</comment>
<proteinExistence type="inferred from homology"/>
<dbReference type="GeneTree" id="ENSGT00940000175182"/>
<reference evidence="7" key="2">
    <citation type="submission" date="2025-09" db="UniProtKB">
        <authorList>
            <consortium name="Ensembl"/>
        </authorList>
    </citation>
    <scope>IDENTIFICATION</scope>
</reference>
<dbReference type="Ensembl" id="ENSTGUT00000031049.1">
    <property type="protein sequence ID" value="ENSTGUP00000031226.1"/>
    <property type="gene ID" value="ENSTGUG00000028280.1"/>
</dbReference>
<dbReference type="OMA" id="WHVRRLI"/>
<dbReference type="GO" id="GO:0003073">
    <property type="term" value="P:regulation of systemic arterial blood pressure"/>
    <property type="evidence" value="ECO:0007669"/>
    <property type="project" value="TreeGrafter"/>
</dbReference>
<accession>A0A674H9F8</accession>
<organism evidence="7 8">
    <name type="scientific">Taeniopygia guttata</name>
    <name type="common">Zebra finch</name>
    <name type="synonym">Poephila guttata</name>
    <dbReference type="NCBI Taxonomy" id="59729"/>
    <lineage>
        <taxon>Eukaryota</taxon>
        <taxon>Metazoa</taxon>
        <taxon>Chordata</taxon>
        <taxon>Craniata</taxon>
        <taxon>Vertebrata</taxon>
        <taxon>Euteleostomi</taxon>
        <taxon>Archelosauria</taxon>
        <taxon>Archosauria</taxon>
        <taxon>Dinosauria</taxon>
        <taxon>Saurischia</taxon>
        <taxon>Theropoda</taxon>
        <taxon>Coelurosauria</taxon>
        <taxon>Aves</taxon>
        <taxon>Neognathae</taxon>
        <taxon>Neoaves</taxon>
        <taxon>Telluraves</taxon>
        <taxon>Australaves</taxon>
        <taxon>Passeriformes</taxon>
        <taxon>Passeroidea</taxon>
        <taxon>Estrildidae</taxon>
        <taxon>Estrildinae</taxon>
        <taxon>Taeniopygia</taxon>
    </lineage>
</organism>
<reference evidence="7" key="1">
    <citation type="submission" date="2025-08" db="UniProtKB">
        <authorList>
            <consortium name="Ensembl"/>
        </authorList>
    </citation>
    <scope>IDENTIFICATION</scope>
</reference>
<evidence type="ECO:0000256" key="1">
    <source>
        <dbReference type="ARBA" id="ARBA00004613"/>
    </source>
</evidence>
<evidence type="ECO:0000313" key="7">
    <source>
        <dbReference type="Ensembl" id="ENSTGUP00000031226.1"/>
    </source>
</evidence>
<protein>
    <recommendedName>
        <fullName evidence="9">Adrenomedullin 2</fullName>
    </recommendedName>
</protein>
<keyword evidence="4" id="KW-0732">Signal</keyword>
<comment type="similarity">
    <text evidence="2">Belongs to the adrenomedullin family.</text>
</comment>
<dbReference type="GO" id="GO:0005576">
    <property type="term" value="C:extracellular region"/>
    <property type="evidence" value="ECO:0007669"/>
    <property type="project" value="UniProtKB-SubCell"/>
</dbReference>
<evidence type="ECO:0000256" key="5">
    <source>
        <dbReference type="ARBA" id="ARBA00023157"/>
    </source>
</evidence>
<evidence type="ECO:0000256" key="2">
    <source>
        <dbReference type="ARBA" id="ARBA00010575"/>
    </source>
</evidence>
<name>A0A674H9F8_TAEGU</name>
<feature type="region of interest" description="Disordered" evidence="6">
    <location>
        <begin position="149"/>
        <end position="168"/>
    </location>
</feature>
<dbReference type="GO" id="GO:0007189">
    <property type="term" value="P:adenylate cyclase-activating G protein-coupled receptor signaling pathway"/>
    <property type="evidence" value="ECO:0007669"/>
    <property type="project" value="TreeGrafter"/>
</dbReference>
<dbReference type="PANTHER" id="PTHR23414">
    <property type="entry name" value="ADRENOMEDULLIN, ADM"/>
    <property type="match status" value="1"/>
</dbReference>
<sequence length="168" mass="18535">LLRKPGASGGSGLRRCPRAPPLLSRCHPRAREPQLCCPLTPSLLSCRAPPARSPPEGTPVLPGAPPAAPPIGTLRHRAPVPRQRAPVPWLAPRPPPWHVRRLILRRDPRRDPRRDRGRRQAGGHLVRVGCVLGTCQVQNLSHRLWQLRGHSGRRDSSPMNPNSPHSYG</sequence>
<evidence type="ECO:0000313" key="8">
    <source>
        <dbReference type="Proteomes" id="UP000007754"/>
    </source>
</evidence>
<dbReference type="PANTHER" id="PTHR23414:SF2">
    <property type="entry name" value="PROTEIN ADM2"/>
    <property type="match status" value="1"/>
</dbReference>
<dbReference type="AlphaFoldDB" id="A0A674H9F8"/>
<feature type="region of interest" description="Disordered" evidence="6">
    <location>
        <begin position="1"/>
        <end position="24"/>
    </location>
</feature>